<feature type="region of interest" description="Disordered" evidence="1">
    <location>
        <begin position="1"/>
        <end position="26"/>
    </location>
</feature>
<dbReference type="AlphaFoldDB" id="A0A392SRU4"/>
<name>A0A392SRU4_9FABA</name>
<feature type="non-terminal residue" evidence="2">
    <location>
        <position position="1"/>
    </location>
</feature>
<protein>
    <submittedName>
        <fullName evidence="2">Uncharacterized protein</fullName>
    </submittedName>
</protein>
<keyword evidence="3" id="KW-1185">Reference proteome</keyword>
<sequence>FAQNQAGWSEKPSQHSGDGGKQQPIQLKKLQVVQQFYKKESEKDRT</sequence>
<comment type="caution">
    <text evidence="2">The sequence shown here is derived from an EMBL/GenBank/DDBJ whole genome shotgun (WGS) entry which is preliminary data.</text>
</comment>
<dbReference type="EMBL" id="LXQA010419523">
    <property type="protein sequence ID" value="MCI50640.1"/>
    <property type="molecule type" value="Genomic_DNA"/>
</dbReference>
<evidence type="ECO:0000256" key="1">
    <source>
        <dbReference type="SAM" id="MobiDB-lite"/>
    </source>
</evidence>
<evidence type="ECO:0000313" key="3">
    <source>
        <dbReference type="Proteomes" id="UP000265520"/>
    </source>
</evidence>
<organism evidence="2 3">
    <name type="scientific">Trifolium medium</name>
    <dbReference type="NCBI Taxonomy" id="97028"/>
    <lineage>
        <taxon>Eukaryota</taxon>
        <taxon>Viridiplantae</taxon>
        <taxon>Streptophyta</taxon>
        <taxon>Embryophyta</taxon>
        <taxon>Tracheophyta</taxon>
        <taxon>Spermatophyta</taxon>
        <taxon>Magnoliopsida</taxon>
        <taxon>eudicotyledons</taxon>
        <taxon>Gunneridae</taxon>
        <taxon>Pentapetalae</taxon>
        <taxon>rosids</taxon>
        <taxon>fabids</taxon>
        <taxon>Fabales</taxon>
        <taxon>Fabaceae</taxon>
        <taxon>Papilionoideae</taxon>
        <taxon>50 kb inversion clade</taxon>
        <taxon>NPAAA clade</taxon>
        <taxon>Hologalegina</taxon>
        <taxon>IRL clade</taxon>
        <taxon>Trifolieae</taxon>
        <taxon>Trifolium</taxon>
    </lineage>
</organism>
<dbReference type="Proteomes" id="UP000265520">
    <property type="component" value="Unassembled WGS sequence"/>
</dbReference>
<reference evidence="2 3" key="1">
    <citation type="journal article" date="2018" name="Front. Plant Sci.">
        <title>Red Clover (Trifolium pratense) and Zigzag Clover (T. medium) - A Picture of Genomic Similarities and Differences.</title>
        <authorList>
            <person name="Dluhosova J."/>
            <person name="Istvanek J."/>
            <person name="Nedelnik J."/>
            <person name="Repkova J."/>
        </authorList>
    </citation>
    <scope>NUCLEOTIDE SEQUENCE [LARGE SCALE GENOMIC DNA]</scope>
    <source>
        <strain evidence="3">cv. 10/8</strain>
        <tissue evidence="2">Leaf</tissue>
    </source>
</reference>
<evidence type="ECO:0000313" key="2">
    <source>
        <dbReference type="EMBL" id="MCI50640.1"/>
    </source>
</evidence>
<proteinExistence type="predicted"/>
<accession>A0A392SRU4</accession>